<dbReference type="SUPFAM" id="SSF51445">
    <property type="entry name" value="(Trans)glycosidases"/>
    <property type="match status" value="1"/>
</dbReference>
<accession>A0A822YWM9</accession>
<protein>
    <submittedName>
        <fullName evidence="1">Uncharacterized protein</fullName>
    </submittedName>
</protein>
<dbReference type="AlphaFoldDB" id="A0A822YWM9"/>
<sequence>MEEREFTEEGLCHPQDFGSALLIVCHSCFSDRFFRWLLCLYTNLWWIVDEDGQRVKLACVNWAAHLEAMVAEGRKQPLDVISKRIVSMGFNCVRPPTAL</sequence>
<keyword evidence="2" id="KW-1185">Reference proteome</keyword>
<reference evidence="1 2" key="1">
    <citation type="journal article" date="2020" name="Mol. Biol. Evol.">
        <title>Distinct Expression and Methylation Patterns for Genes with Different Fates following a Single Whole-Genome Duplication in Flowering Plants.</title>
        <authorList>
            <person name="Shi T."/>
            <person name="Rahmani R.S."/>
            <person name="Gugger P.F."/>
            <person name="Wang M."/>
            <person name="Li H."/>
            <person name="Zhang Y."/>
            <person name="Li Z."/>
            <person name="Wang Q."/>
            <person name="Van de Peer Y."/>
            <person name="Marchal K."/>
            <person name="Chen J."/>
        </authorList>
    </citation>
    <scope>NUCLEOTIDE SEQUENCE [LARGE SCALE GENOMIC DNA]</scope>
    <source>
        <tissue evidence="1">Leaf</tissue>
    </source>
</reference>
<evidence type="ECO:0000313" key="2">
    <source>
        <dbReference type="Proteomes" id="UP000607653"/>
    </source>
</evidence>
<dbReference type="EMBL" id="DUZY01000004">
    <property type="protein sequence ID" value="DAD36947.1"/>
    <property type="molecule type" value="Genomic_DNA"/>
</dbReference>
<dbReference type="InterPro" id="IPR017853">
    <property type="entry name" value="GH"/>
</dbReference>
<proteinExistence type="predicted"/>
<comment type="caution">
    <text evidence="1">The sequence shown here is derived from an EMBL/GenBank/DDBJ whole genome shotgun (WGS) entry which is preliminary data.</text>
</comment>
<evidence type="ECO:0000313" key="1">
    <source>
        <dbReference type="EMBL" id="DAD36947.1"/>
    </source>
</evidence>
<gene>
    <name evidence="1" type="ORF">HUJ06_007588</name>
</gene>
<dbReference type="PANTHER" id="PTHR31263">
    <property type="entry name" value="CELLULASE FAMILY PROTEIN (AFU_ORTHOLOGUE AFUA_5G14560)"/>
    <property type="match status" value="1"/>
</dbReference>
<dbReference type="Gene3D" id="3.20.20.80">
    <property type="entry name" value="Glycosidases"/>
    <property type="match status" value="1"/>
</dbReference>
<dbReference type="Proteomes" id="UP000607653">
    <property type="component" value="Unassembled WGS sequence"/>
</dbReference>
<organism evidence="1 2">
    <name type="scientific">Nelumbo nucifera</name>
    <name type="common">Sacred lotus</name>
    <dbReference type="NCBI Taxonomy" id="4432"/>
    <lineage>
        <taxon>Eukaryota</taxon>
        <taxon>Viridiplantae</taxon>
        <taxon>Streptophyta</taxon>
        <taxon>Embryophyta</taxon>
        <taxon>Tracheophyta</taxon>
        <taxon>Spermatophyta</taxon>
        <taxon>Magnoliopsida</taxon>
        <taxon>Proteales</taxon>
        <taxon>Nelumbonaceae</taxon>
        <taxon>Nelumbo</taxon>
    </lineage>
</organism>
<dbReference type="PANTHER" id="PTHR31263:SF44">
    <property type="entry name" value="OS04G0481200 PROTEIN"/>
    <property type="match status" value="1"/>
</dbReference>
<name>A0A822YWM9_NELNU</name>